<dbReference type="Gene3D" id="3.90.1410.10">
    <property type="entry name" value="set domain protein methyltransferase, domain 1"/>
    <property type="match status" value="1"/>
</dbReference>
<evidence type="ECO:0000256" key="1">
    <source>
        <dbReference type="ARBA" id="ARBA00022603"/>
    </source>
</evidence>
<dbReference type="PANTHER" id="PTHR13271">
    <property type="entry name" value="UNCHARACTERIZED PUTATIVE METHYLTRANSFERASE"/>
    <property type="match status" value="1"/>
</dbReference>
<dbReference type="InterPro" id="IPR036464">
    <property type="entry name" value="Rubisco_LSMT_subst-bd_sf"/>
</dbReference>
<dbReference type="PANTHER" id="PTHR13271:SF116">
    <property type="entry name" value="F21J9.27"/>
    <property type="match status" value="1"/>
</dbReference>
<dbReference type="InterPro" id="IPR046341">
    <property type="entry name" value="SET_dom_sf"/>
</dbReference>
<sequence length="470" mass="52085">MSTKMMLMATSLTQARPLACAAASACLYPARLVSQPPDLIKWVRREGGFVHQSIKIAYLEEEKPNGLGLGLGLVASEEIPKGSDLIILPQHIPLRFDAKDGDPSALIDLARHIPEELWAMKLGLKLLQERAKKGSFWWPYISNLPETYSVPIFFPGEDIKNLQYAPLLHQVNKRCRFLLDFEKLVKNQLENVKLDDHPFGGQDIDASSLGWAMSAVSSRAFRLYGSRRPDGTHVDAPMLLPLIDMCNHSFMPNAEIVQEKEANNESMLVKVISGKQIKQDNPLELNYGCLNNDLFLLDYGFVIPSNPYDCIELKYDPALLDAASMAAGVHPQLLFAITLAAKNSAPVRIGGSELVEDRLLAALRVLLSNDREAVEKQDLATLKSINSEAPLGTSNEAATLRTMIALCVIALGHFPTKIIEDESILKQKVSTTTDLAVRYRIQKKSVIIDAMTDLTRRVKLLSSKESITSQ</sequence>
<dbReference type="SUPFAM" id="SSF81822">
    <property type="entry name" value="RuBisCo LSMT C-terminal, substrate-binding domain"/>
    <property type="match status" value="1"/>
</dbReference>
<evidence type="ECO:0000256" key="2">
    <source>
        <dbReference type="ARBA" id="ARBA00022679"/>
    </source>
</evidence>
<dbReference type="SUPFAM" id="SSF82199">
    <property type="entry name" value="SET domain"/>
    <property type="match status" value="1"/>
</dbReference>
<evidence type="ECO:0000313" key="6">
    <source>
        <dbReference type="EMBL" id="KAL0326844.1"/>
    </source>
</evidence>
<accession>A0AAW2M7D4</accession>
<dbReference type="CDD" id="cd10527">
    <property type="entry name" value="SET_LSMT"/>
    <property type="match status" value="1"/>
</dbReference>
<dbReference type="Gene3D" id="3.90.1420.10">
    <property type="entry name" value="Rubisco LSMT, substrate-binding domain"/>
    <property type="match status" value="1"/>
</dbReference>
<reference evidence="6" key="1">
    <citation type="submission" date="2020-06" db="EMBL/GenBank/DDBJ databases">
        <authorList>
            <person name="Li T."/>
            <person name="Hu X."/>
            <person name="Zhang T."/>
            <person name="Song X."/>
            <person name="Zhang H."/>
            <person name="Dai N."/>
            <person name="Sheng W."/>
            <person name="Hou X."/>
            <person name="Wei L."/>
        </authorList>
    </citation>
    <scope>NUCLEOTIDE SEQUENCE</scope>
    <source>
        <strain evidence="6">G01</strain>
        <tissue evidence="6">Leaf</tissue>
    </source>
</reference>
<dbReference type="InterPro" id="IPR050600">
    <property type="entry name" value="SETD3_SETD6_MTase"/>
</dbReference>
<keyword evidence="4" id="KW-0732">Signal</keyword>
<keyword evidence="1" id="KW-0489">Methyltransferase</keyword>
<dbReference type="AlphaFoldDB" id="A0AAW2M7D4"/>
<feature type="chain" id="PRO_5043968679" description="SET domain-containing protein" evidence="4">
    <location>
        <begin position="16"/>
        <end position="470"/>
    </location>
</feature>
<proteinExistence type="predicted"/>
<reference evidence="6" key="2">
    <citation type="journal article" date="2024" name="Plant">
        <title>Genomic evolution and insights into agronomic trait innovations of Sesamum species.</title>
        <authorList>
            <person name="Miao H."/>
            <person name="Wang L."/>
            <person name="Qu L."/>
            <person name="Liu H."/>
            <person name="Sun Y."/>
            <person name="Le M."/>
            <person name="Wang Q."/>
            <person name="Wei S."/>
            <person name="Zheng Y."/>
            <person name="Lin W."/>
            <person name="Duan Y."/>
            <person name="Cao H."/>
            <person name="Xiong S."/>
            <person name="Wang X."/>
            <person name="Wei L."/>
            <person name="Li C."/>
            <person name="Ma Q."/>
            <person name="Ju M."/>
            <person name="Zhao R."/>
            <person name="Li G."/>
            <person name="Mu C."/>
            <person name="Tian Q."/>
            <person name="Mei H."/>
            <person name="Zhang T."/>
            <person name="Gao T."/>
            <person name="Zhang H."/>
        </authorList>
    </citation>
    <scope>NUCLEOTIDE SEQUENCE</scope>
    <source>
        <strain evidence="6">G01</strain>
    </source>
</reference>
<dbReference type="InterPro" id="IPR015353">
    <property type="entry name" value="Rubisco_LSMT_subst-bd"/>
</dbReference>
<keyword evidence="3" id="KW-0949">S-adenosyl-L-methionine</keyword>
<comment type="caution">
    <text evidence="6">The sequence shown here is derived from an EMBL/GenBank/DDBJ whole genome shotgun (WGS) entry which is preliminary data.</text>
</comment>
<dbReference type="GO" id="GO:0032259">
    <property type="term" value="P:methylation"/>
    <property type="evidence" value="ECO:0007669"/>
    <property type="project" value="UniProtKB-KW"/>
</dbReference>
<dbReference type="PROSITE" id="PS50280">
    <property type="entry name" value="SET"/>
    <property type="match status" value="1"/>
</dbReference>
<dbReference type="FunFam" id="3.90.1410.10:FF:000009">
    <property type="entry name" value="Histone-lysine N-methyltransferase setd3"/>
    <property type="match status" value="1"/>
</dbReference>
<gene>
    <name evidence="6" type="ORF">Sangu_1762400</name>
</gene>
<evidence type="ECO:0000256" key="3">
    <source>
        <dbReference type="ARBA" id="ARBA00022691"/>
    </source>
</evidence>
<dbReference type="Pfam" id="PF09273">
    <property type="entry name" value="Rubis-subs-bind"/>
    <property type="match status" value="1"/>
</dbReference>
<dbReference type="Pfam" id="PF00856">
    <property type="entry name" value="SET"/>
    <property type="match status" value="1"/>
</dbReference>
<keyword evidence="2" id="KW-0808">Transferase</keyword>
<evidence type="ECO:0000256" key="4">
    <source>
        <dbReference type="SAM" id="SignalP"/>
    </source>
</evidence>
<organism evidence="6">
    <name type="scientific">Sesamum angustifolium</name>
    <dbReference type="NCBI Taxonomy" id="2727405"/>
    <lineage>
        <taxon>Eukaryota</taxon>
        <taxon>Viridiplantae</taxon>
        <taxon>Streptophyta</taxon>
        <taxon>Embryophyta</taxon>
        <taxon>Tracheophyta</taxon>
        <taxon>Spermatophyta</taxon>
        <taxon>Magnoliopsida</taxon>
        <taxon>eudicotyledons</taxon>
        <taxon>Gunneridae</taxon>
        <taxon>Pentapetalae</taxon>
        <taxon>asterids</taxon>
        <taxon>lamiids</taxon>
        <taxon>Lamiales</taxon>
        <taxon>Pedaliaceae</taxon>
        <taxon>Sesamum</taxon>
    </lineage>
</organism>
<dbReference type="EMBL" id="JACGWK010000011">
    <property type="protein sequence ID" value="KAL0326844.1"/>
    <property type="molecule type" value="Genomic_DNA"/>
</dbReference>
<feature type="signal peptide" evidence="4">
    <location>
        <begin position="1"/>
        <end position="15"/>
    </location>
</feature>
<dbReference type="GO" id="GO:0016279">
    <property type="term" value="F:protein-lysine N-methyltransferase activity"/>
    <property type="evidence" value="ECO:0007669"/>
    <property type="project" value="TreeGrafter"/>
</dbReference>
<dbReference type="InterPro" id="IPR001214">
    <property type="entry name" value="SET_dom"/>
</dbReference>
<evidence type="ECO:0000259" key="5">
    <source>
        <dbReference type="PROSITE" id="PS50280"/>
    </source>
</evidence>
<feature type="domain" description="SET" evidence="5">
    <location>
        <begin position="52"/>
        <end position="288"/>
    </location>
</feature>
<name>A0AAW2M7D4_9LAMI</name>
<protein>
    <recommendedName>
        <fullName evidence="5">SET domain-containing protein</fullName>
    </recommendedName>
</protein>